<dbReference type="GeneID" id="108669816"/>
<gene>
    <name evidence="3" type="primary">LOC108669816</name>
</gene>
<evidence type="ECO:0000256" key="1">
    <source>
        <dbReference type="SAM" id="MobiDB-lite"/>
    </source>
</evidence>
<feature type="compositionally biased region" description="Polar residues" evidence="1">
    <location>
        <begin position="71"/>
        <end position="82"/>
    </location>
</feature>
<proteinExistence type="predicted"/>
<dbReference type="RefSeq" id="XP_018012720.1">
    <property type="nucleotide sequence ID" value="XM_018157231.2"/>
</dbReference>
<evidence type="ECO:0000313" key="2">
    <source>
        <dbReference type="Proteomes" id="UP000694843"/>
    </source>
</evidence>
<evidence type="ECO:0000313" key="3">
    <source>
        <dbReference type="RefSeq" id="XP_018012720.1"/>
    </source>
</evidence>
<dbReference type="Proteomes" id="UP000694843">
    <property type="component" value="Unplaced"/>
</dbReference>
<organism evidence="2 3">
    <name type="scientific">Hyalella azteca</name>
    <name type="common">Amphipod</name>
    <dbReference type="NCBI Taxonomy" id="294128"/>
    <lineage>
        <taxon>Eukaryota</taxon>
        <taxon>Metazoa</taxon>
        <taxon>Ecdysozoa</taxon>
        <taxon>Arthropoda</taxon>
        <taxon>Crustacea</taxon>
        <taxon>Multicrustacea</taxon>
        <taxon>Malacostraca</taxon>
        <taxon>Eumalacostraca</taxon>
        <taxon>Peracarida</taxon>
        <taxon>Amphipoda</taxon>
        <taxon>Senticaudata</taxon>
        <taxon>Talitrida</taxon>
        <taxon>Talitroidea</taxon>
        <taxon>Hyalellidae</taxon>
        <taxon>Hyalella</taxon>
    </lineage>
</organism>
<protein>
    <submittedName>
        <fullName evidence="3">Uncharacterized protein LOC108669816 isoform X6</fullName>
    </submittedName>
</protein>
<dbReference type="AlphaFoldDB" id="A0A8B7NGG8"/>
<sequence length="212" mass="23818">MDTSGSSLLPEINAVYIKEEPQNDEDVFVKEEPINNDQIKFKEEAQFEDQDIQPCYSQSTSAFSDDKVKKSSSAENDGIQQEGVTVVDENKEQDAHYLGDDRLPIDKRAKNKIGTYVQGNRYATPIANKGRIAKLSRITSAVAKLQKIASNRYSSSGKVLDEYDVFGQHIANQLRILPVRSYIKLQERIQTLITEETLKNLPSHAPITGNKN</sequence>
<accession>A0A8B7NGG8</accession>
<keyword evidence="2" id="KW-1185">Reference proteome</keyword>
<dbReference type="OrthoDB" id="6497536at2759"/>
<name>A0A8B7NGG8_HYAAZ</name>
<feature type="region of interest" description="Disordered" evidence="1">
    <location>
        <begin position="46"/>
        <end position="82"/>
    </location>
</feature>
<reference evidence="3" key="1">
    <citation type="submission" date="2025-08" db="UniProtKB">
        <authorList>
            <consortium name="RefSeq"/>
        </authorList>
    </citation>
    <scope>IDENTIFICATION</scope>
    <source>
        <tissue evidence="3">Whole organism</tissue>
    </source>
</reference>